<sequence>MEELKIVATITVKPEFKEDILKALHDVVDATRKEEGNVSYDLHSHVSDENVFTILEVWKSRDAITLHNASDHFETFKKAIDGKISDLKIETIKRVY</sequence>
<reference evidence="3" key="1">
    <citation type="submission" date="2016-11" db="EMBL/GenBank/DDBJ databases">
        <authorList>
            <person name="Varghese N."/>
            <person name="Submissions S."/>
        </authorList>
    </citation>
    <scope>NUCLEOTIDE SEQUENCE [LARGE SCALE GENOMIC DNA]</scope>
    <source>
        <strain evidence="3">DSM 27370</strain>
    </source>
</reference>
<dbReference type="InterPro" id="IPR007138">
    <property type="entry name" value="ABM_dom"/>
</dbReference>
<protein>
    <submittedName>
        <fullName evidence="2">Quinol monooxygenase YgiN</fullName>
    </submittedName>
</protein>
<proteinExistence type="predicted"/>
<dbReference type="PROSITE" id="PS51725">
    <property type="entry name" value="ABM"/>
    <property type="match status" value="1"/>
</dbReference>
<dbReference type="EMBL" id="FQUC01000009">
    <property type="protein sequence ID" value="SHF73905.1"/>
    <property type="molecule type" value="Genomic_DNA"/>
</dbReference>
<evidence type="ECO:0000313" key="2">
    <source>
        <dbReference type="EMBL" id="SHF73905.1"/>
    </source>
</evidence>
<dbReference type="InterPro" id="IPR050744">
    <property type="entry name" value="AI-2_Isomerase_LsrG"/>
</dbReference>
<dbReference type="InterPro" id="IPR011008">
    <property type="entry name" value="Dimeric_a/b-barrel"/>
</dbReference>
<gene>
    <name evidence="2" type="ORF">SAMN05444362_109140</name>
</gene>
<dbReference type="STRING" id="1346286.SAMN05444362_109140"/>
<dbReference type="PANTHER" id="PTHR33336">
    <property type="entry name" value="QUINOL MONOOXYGENASE YGIN-RELATED"/>
    <property type="match status" value="1"/>
</dbReference>
<keyword evidence="2" id="KW-0560">Oxidoreductase</keyword>
<accession>A0A1M5E3Y8</accession>
<dbReference type="PANTHER" id="PTHR33336:SF3">
    <property type="entry name" value="ABM DOMAIN-CONTAINING PROTEIN"/>
    <property type="match status" value="1"/>
</dbReference>
<evidence type="ECO:0000313" key="3">
    <source>
        <dbReference type="Proteomes" id="UP000184480"/>
    </source>
</evidence>
<evidence type="ECO:0000259" key="1">
    <source>
        <dbReference type="PROSITE" id="PS51725"/>
    </source>
</evidence>
<dbReference type="GO" id="GO:0004497">
    <property type="term" value="F:monooxygenase activity"/>
    <property type="evidence" value="ECO:0007669"/>
    <property type="project" value="UniProtKB-KW"/>
</dbReference>
<dbReference type="Proteomes" id="UP000184480">
    <property type="component" value="Unassembled WGS sequence"/>
</dbReference>
<dbReference type="GO" id="GO:0005829">
    <property type="term" value="C:cytosol"/>
    <property type="evidence" value="ECO:0007669"/>
    <property type="project" value="TreeGrafter"/>
</dbReference>
<dbReference type="RefSeq" id="WP_062184935.1">
    <property type="nucleotide sequence ID" value="NZ_BBXL01000033.1"/>
</dbReference>
<keyword evidence="3" id="KW-1185">Reference proteome</keyword>
<dbReference type="SUPFAM" id="SSF54909">
    <property type="entry name" value="Dimeric alpha+beta barrel"/>
    <property type="match status" value="1"/>
</dbReference>
<dbReference type="AlphaFoldDB" id="A0A1M5E3Y8"/>
<name>A0A1M5E3Y8_9BACT</name>
<organism evidence="2 3">
    <name type="scientific">Dysgonomonas macrotermitis</name>
    <dbReference type="NCBI Taxonomy" id="1346286"/>
    <lineage>
        <taxon>Bacteria</taxon>
        <taxon>Pseudomonadati</taxon>
        <taxon>Bacteroidota</taxon>
        <taxon>Bacteroidia</taxon>
        <taxon>Bacteroidales</taxon>
        <taxon>Dysgonomonadaceae</taxon>
        <taxon>Dysgonomonas</taxon>
    </lineage>
</organism>
<dbReference type="Pfam" id="PF03992">
    <property type="entry name" value="ABM"/>
    <property type="match status" value="1"/>
</dbReference>
<dbReference type="OrthoDB" id="9806189at2"/>
<dbReference type="Gene3D" id="3.30.70.100">
    <property type="match status" value="1"/>
</dbReference>
<keyword evidence="2" id="KW-0503">Monooxygenase</keyword>
<feature type="domain" description="ABM" evidence="1">
    <location>
        <begin position="4"/>
        <end position="92"/>
    </location>
</feature>